<dbReference type="OrthoDB" id="266618at2759"/>
<dbReference type="GeneID" id="92516619"/>
<protein>
    <submittedName>
        <fullName evidence="3">Uncharacterized protein</fullName>
    </submittedName>
</protein>
<name>A0A836GTG8_9TRYP</name>
<evidence type="ECO:0000313" key="4">
    <source>
        <dbReference type="Proteomes" id="UP000673552"/>
    </source>
</evidence>
<dbReference type="SMR" id="A0A836GTG8"/>
<organism evidence="3 4">
    <name type="scientific">Leishmania martiniquensis</name>
    <dbReference type="NCBI Taxonomy" id="1580590"/>
    <lineage>
        <taxon>Eukaryota</taxon>
        <taxon>Discoba</taxon>
        <taxon>Euglenozoa</taxon>
        <taxon>Kinetoplastea</taxon>
        <taxon>Metakinetoplastina</taxon>
        <taxon>Trypanosomatida</taxon>
        <taxon>Trypanosomatidae</taxon>
        <taxon>Leishmaniinae</taxon>
        <taxon>Leishmania</taxon>
    </lineage>
</organism>
<reference evidence="4" key="2">
    <citation type="journal article" date="2021" name="Sci. Data">
        <title>Chromosome-scale genome sequencing, assembly and annotation of six genomes from subfamily Leishmaniinae.</title>
        <authorList>
            <person name="Almutairi H."/>
            <person name="Urbaniak M.D."/>
            <person name="Bates M.D."/>
            <person name="Jariyapan N."/>
            <person name="Kwakye-Nuako G."/>
            <person name="Thomaz Soccol V."/>
            <person name="Al-Salem W.S."/>
            <person name="Dillon R.J."/>
            <person name="Bates P.A."/>
            <person name="Gatherer D."/>
        </authorList>
    </citation>
    <scope>NUCLEOTIDE SEQUENCE [LARGE SCALE GENOMIC DNA]</scope>
</reference>
<keyword evidence="4" id="KW-1185">Reference proteome</keyword>
<feature type="compositionally biased region" description="Low complexity" evidence="2">
    <location>
        <begin position="290"/>
        <end position="324"/>
    </location>
</feature>
<accession>A0A836GTG8</accession>
<feature type="compositionally biased region" description="Polar residues" evidence="2">
    <location>
        <begin position="230"/>
        <end position="243"/>
    </location>
</feature>
<evidence type="ECO:0000256" key="1">
    <source>
        <dbReference type="SAM" id="Coils"/>
    </source>
</evidence>
<evidence type="ECO:0000256" key="2">
    <source>
        <dbReference type="SAM" id="MobiDB-lite"/>
    </source>
</evidence>
<comment type="caution">
    <text evidence="3">The sequence shown here is derived from an EMBL/GenBank/DDBJ whole genome shotgun (WGS) entry which is preliminary data.</text>
</comment>
<dbReference type="EMBL" id="JAFEUZ010000018">
    <property type="protein sequence ID" value="KAG5481021.1"/>
    <property type="molecule type" value="Genomic_DNA"/>
</dbReference>
<evidence type="ECO:0000313" key="3">
    <source>
        <dbReference type="EMBL" id="KAG5481021.1"/>
    </source>
</evidence>
<dbReference type="Proteomes" id="UP000673552">
    <property type="component" value="Unassembled WGS sequence"/>
</dbReference>
<sequence length="735" mass="79282">MREGRHAALPWSDGAVTHRAQALTTSAALQAEGDYSVDEADCGYEEGGEGSTVAAGEPFRLSSLSCVGDPWPPPTRRRSLAASALSRPPVPTAVATAASSTARSHSPAVWVFAEDNEDSGAEESHMEEGYGGRVVHAENLGSDPYHAHSAVMQRRRVVEDDDLDNVGAAHASSLRVPDNRFRFFSPPVAAGGGGKSKIPAWPYRELLGIPPPPEAAGASRPLVALKSVGEENSSAPADTSSLTMKAKVKRASSSSRPCSSHLRRDVAHAQPSITDALSDKENKESPTPCSLRSRAWRSPPSRTASPRPSASSSMYSASRSSAAPGFSPLPPRSVPVMRMAEASHASSPGGTERPDRLFFGGLGPLLVVHLDVLPELAGAQSLSRQENGATDESASAATAAEGSPSLSHSPPMHMGPYWEAFISQQERDTHEREVAALHARLENADQQLRIVQQQVAAAAEIRAAELVQEYKADERKRRAQFQTALDALREENRELTAKLEATARTPVIGGLRATTCPVWTSSGDAAAEARETAAAAASGSLVASAAAVSQAEMTRQLKSLEAYWRYRLRIAERHWEDEVSRQTRQRREALDQVEELVRTVEQLQEELRYTRRQAARLREENTRLCGLAKAASAGGAAALALPTSSVTTPLPEEVSRLRQSLKEHQHKEAALLAQVESYGEEATRVRLRYEAALEKAEQELEAERRRSTEMVKLCGSQLESLHGQLREGRSRGAAH</sequence>
<feature type="coiled-coil region" evidence="1">
    <location>
        <begin position="427"/>
        <end position="505"/>
    </location>
</feature>
<dbReference type="RefSeq" id="XP_067179454.1">
    <property type="nucleotide sequence ID" value="XM_067324107.1"/>
</dbReference>
<reference evidence="4" key="1">
    <citation type="journal article" date="2021" name="Microbiol. Resour. Announc.">
        <title>LGAAP: Leishmaniinae Genome Assembly and Annotation Pipeline.</title>
        <authorList>
            <person name="Almutairi H."/>
            <person name="Urbaniak M.D."/>
            <person name="Bates M.D."/>
            <person name="Jariyapan N."/>
            <person name="Kwakye-Nuako G."/>
            <person name="Thomaz-Soccol V."/>
            <person name="Al-Salem W.S."/>
            <person name="Dillon R.J."/>
            <person name="Bates P.A."/>
            <person name="Gatherer D."/>
        </authorList>
    </citation>
    <scope>NUCLEOTIDE SEQUENCE [LARGE SCALE GENOMIC DNA]</scope>
</reference>
<feature type="coiled-coil region" evidence="1">
    <location>
        <begin position="679"/>
        <end position="713"/>
    </location>
</feature>
<proteinExistence type="predicted"/>
<keyword evidence="1" id="KW-0175">Coiled coil</keyword>
<feature type="coiled-coil region" evidence="1">
    <location>
        <begin position="579"/>
        <end position="620"/>
    </location>
</feature>
<feature type="compositionally biased region" description="Low complexity" evidence="2">
    <location>
        <begin position="388"/>
        <end position="412"/>
    </location>
</feature>
<dbReference type="AlphaFoldDB" id="A0A836GTG8"/>
<feature type="region of interest" description="Disordered" evidence="2">
    <location>
        <begin position="381"/>
        <end position="412"/>
    </location>
</feature>
<dbReference type="KEGG" id="lmat:92516619"/>
<feature type="region of interest" description="Disordered" evidence="2">
    <location>
        <begin position="230"/>
        <end position="329"/>
    </location>
</feature>
<gene>
    <name evidence="3" type="ORF">LSCM1_06697</name>
</gene>